<keyword evidence="2" id="KW-1185">Reference proteome</keyword>
<dbReference type="EMBL" id="WIXP02000016">
    <property type="protein sequence ID" value="KAF6198384.1"/>
    <property type="molecule type" value="Genomic_DNA"/>
</dbReference>
<name>A0A8S9WQ89_APOLU</name>
<evidence type="ECO:0000313" key="1">
    <source>
        <dbReference type="EMBL" id="KAF6198384.1"/>
    </source>
</evidence>
<gene>
    <name evidence="1" type="ORF">GE061_008132</name>
</gene>
<protein>
    <submittedName>
        <fullName evidence="1">Uncharacterized protein</fullName>
    </submittedName>
</protein>
<dbReference type="AlphaFoldDB" id="A0A8S9WQ89"/>
<dbReference type="Proteomes" id="UP000466442">
    <property type="component" value="Linkage Group LG16"/>
</dbReference>
<sequence>MKPFALKGPATALVVLPGLDQSYFPARFPFCLHREDFGTFGEYLPSVKPPHTSIIRLTLKATFISHGFTMHK</sequence>
<comment type="caution">
    <text evidence="1">The sequence shown here is derived from an EMBL/GenBank/DDBJ whole genome shotgun (WGS) entry which is preliminary data.</text>
</comment>
<reference evidence="1" key="1">
    <citation type="journal article" date="2021" name="Mol. Ecol. Resour.">
        <title>Apolygus lucorum genome provides insights into omnivorousness and mesophyll feeding.</title>
        <authorList>
            <person name="Liu Y."/>
            <person name="Liu H."/>
            <person name="Wang H."/>
            <person name="Huang T."/>
            <person name="Liu B."/>
            <person name="Yang B."/>
            <person name="Yin L."/>
            <person name="Li B."/>
            <person name="Zhang Y."/>
            <person name="Zhang S."/>
            <person name="Jiang F."/>
            <person name="Zhang X."/>
            <person name="Ren Y."/>
            <person name="Wang B."/>
            <person name="Wang S."/>
            <person name="Lu Y."/>
            <person name="Wu K."/>
            <person name="Fan W."/>
            <person name="Wang G."/>
        </authorList>
    </citation>
    <scope>NUCLEOTIDE SEQUENCE</scope>
    <source>
        <strain evidence="1">12Hb</strain>
    </source>
</reference>
<evidence type="ECO:0000313" key="2">
    <source>
        <dbReference type="Proteomes" id="UP000466442"/>
    </source>
</evidence>
<accession>A0A8S9WQ89</accession>
<proteinExistence type="predicted"/>
<organism evidence="1 2">
    <name type="scientific">Apolygus lucorum</name>
    <name type="common">Small green plant bug</name>
    <name type="synonym">Lygocoris lucorum</name>
    <dbReference type="NCBI Taxonomy" id="248454"/>
    <lineage>
        <taxon>Eukaryota</taxon>
        <taxon>Metazoa</taxon>
        <taxon>Ecdysozoa</taxon>
        <taxon>Arthropoda</taxon>
        <taxon>Hexapoda</taxon>
        <taxon>Insecta</taxon>
        <taxon>Pterygota</taxon>
        <taxon>Neoptera</taxon>
        <taxon>Paraneoptera</taxon>
        <taxon>Hemiptera</taxon>
        <taxon>Heteroptera</taxon>
        <taxon>Panheteroptera</taxon>
        <taxon>Cimicomorpha</taxon>
        <taxon>Miridae</taxon>
        <taxon>Mirini</taxon>
        <taxon>Apolygus</taxon>
    </lineage>
</organism>